<accession>A0A9N9DLX1</accession>
<reference evidence="1" key="1">
    <citation type="submission" date="2021-06" db="EMBL/GenBank/DDBJ databases">
        <authorList>
            <person name="Kallberg Y."/>
            <person name="Tangrot J."/>
            <person name="Rosling A."/>
        </authorList>
    </citation>
    <scope>NUCLEOTIDE SEQUENCE</scope>
    <source>
        <strain evidence="1">BR232B</strain>
    </source>
</reference>
<proteinExistence type="predicted"/>
<organism evidence="1 2">
    <name type="scientific">Paraglomus brasilianum</name>
    <dbReference type="NCBI Taxonomy" id="144538"/>
    <lineage>
        <taxon>Eukaryota</taxon>
        <taxon>Fungi</taxon>
        <taxon>Fungi incertae sedis</taxon>
        <taxon>Mucoromycota</taxon>
        <taxon>Glomeromycotina</taxon>
        <taxon>Glomeromycetes</taxon>
        <taxon>Paraglomerales</taxon>
        <taxon>Paraglomeraceae</taxon>
        <taxon>Paraglomus</taxon>
    </lineage>
</organism>
<dbReference type="EMBL" id="CAJVPI010002431">
    <property type="protein sequence ID" value="CAG8643240.1"/>
    <property type="molecule type" value="Genomic_DNA"/>
</dbReference>
<gene>
    <name evidence="1" type="ORF">PBRASI_LOCUS9885</name>
</gene>
<protein>
    <submittedName>
        <fullName evidence="1">1401_t:CDS:1</fullName>
    </submittedName>
</protein>
<name>A0A9N9DLX1_9GLOM</name>
<dbReference type="Proteomes" id="UP000789739">
    <property type="component" value="Unassembled WGS sequence"/>
</dbReference>
<evidence type="ECO:0000313" key="1">
    <source>
        <dbReference type="EMBL" id="CAG8643240.1"/>
    </source>
</evidence>
<dbReference type="AlphaFoldDB" id="A0A9N9DLX1"/>
<keyword evidence="2" id="KW-1185">Reference proteome</keyword>
<comment type="caution">
    <text evidence="1">The sequence shown here is derived from an EMBL/GenBank/DDBJ whole genome shotgun (WGS) entry which is preliminary data.</text>
</comment>
<feature type="non-terminal residue" evidence="1">
    <location>
        <position position="1"/>
    </location>
</feature>
<evidence type="ECO:0000313" key="2">
    <source>
        <dbReference type="Proteomes" id="UP000789739"/>
    </source>
</evidence>
<sequence length="99" mass="12041">TFAYHVIIALPIKAKWIDYDPNYTYPLEIYFPNVDLHIREDRLSLKVFNKRRCPNKKQADPQLHQKMWKHWAPKPSQTNEKFPREFKLTQPLLAMEQFE</sequence>